<dbReference type="AlphaFoldDB" id="A0A4S9XHC0"/>
<reference evidence="2 3" key="1">
    <citation type="submission" date="2018-10" db="EMBL/GenBank/DDBJ databases">
        <title>Fifty Aureobasidium pullulans genomes reveal a recombining polyextremotolerant generalist.</title>
        <authorList>
            <person name="Gostincar C."/>
            <person name="Turk M."/>
            <person name="Zajc J."/>
            <person name="Gunde-Cimerman N."/>
        </authorList>
    </citation>
    <scope>NUCLEOTIDE SEQUENCE [LARGE SCALE GENOMIC DNA]</scope>
    <source>
        <strain evidence="2 3">EXF-3403</strain>
    </source>
</reference>
<proteinExistence type="predicted"/>
<feature type="compositionally biased region" description="Basic and acidic residues" evidence="1">
    <location>
        <begin position="255"/>
        <end position="270"/>
    </location>
</feature>
<feature type="compositionally biased region" description="Polar residues" evidence="1">
    <location>
        <begin position="271"/>
        <end position="284"/>
    </location>
</feature>
<organism evidence="2 3">
    <name type="scientific">Aureobasidium pullulans</name>
    <name type="common">Black yeast</name>
    <name type="synonym">Pullularia pullulans</name>
    <dbReference type="NCBI Taxonomy" id="5580"/>
    <lineage>
        <taxon>Eukaryota</taxon>
        <taxon>Fungi</taxon>
        <taxon>Dikarya</taxon>
        <taxon>Ascomycota</taxon>
        <taxon>Pezizomycotina</taxon>
        <taxon>Dothideomycetes</taxon>
        <taxon>Dothideomycetidae</taxon>
        <taxon>Dothideales</taxon>
        <taxon>Saccotheciaceae</taxon>
        <taxon>Aureobasidium</taxon>
    </lineage>
</organism>
<feature type="region of interest" description="Disordered" evidence="1">
    <location>
        <begin position="233"/>
        <end position="363"/>
    </location>
</feature>
<feature type="compositionally biased region" description="Basic residues" evidence="1">
    <location>
        <begin position="291"/>
        <end position="302"/>
    </location>
</feature>
<accession>A0A4S9XHC0</accession>
<sequence>MNIFGLLLQVPDIDSNMSSTGIEGFTNVYDIMEASAAGDKLRLRRAARKIRLVLMCADNATLDEEHRTALTAILGLLVPSWEEAEKLRLEAAQSYLHVRGKAALYCKNAEARVDDKIRHHILDELTGKQKRSAPPSGLHTLQIHNERQARENLKELGLAYRYAIVKMYPERAFDHPDLKHVLEMRAMELASLVYRGGRYNGFVEVEGCHQLDFLFDGYFEALAHHHDMESLEDFDPDVDAMPPSTRPLKPASQKVKPEQKPHLPEQKSKSPEQQLIVSEQTPLSSAEAERKKTKNKKRNQRKRAAEKTKAKDAVATVSDPDDSEPKAELETSMALVKISSSSAATPNDAPRVRFTPQPKDKVWMDHGCINSEACTKYFEILREAMLKVPIGNLERRVYGPQP</sequence>
<gene>
    <name evidence="2" type="ORF">D6C84_08057</name>
</gene>
<evidence type="ECO:0000313" key="3">
    <source>
        <dbReference type="Proteomes" id="UP000310039"/>
    </source>
</evidence>
<name>A0A4S9XHC0_AURPU</name>
<protein>
    <submittedName>
        <fullName evidence="2">Uncharacterized protein</fullName>
    </submittedName>
</protein>
<evidence type="ECO:0000313" key="2">
    <source>
        <dbReference type="EMBL" id="THZ78922.1"/>
    </source>
</evidence>
<feature type="compositionally biased region" description="Basic and acidic residues" evidence="1">
    <location>
        <begin position="303"/>
        <end position="312"/>
    </location>
</feature>
<dbReference type="EMBL" id="QZBT01000153">
    <property type="protein sequence ID" value="THZ78922.1"/>
    <property type="molecule type" value="Genomic_DNA"/>
</dbReference>
<evidence type="ECO:0000256" key="1">
    <source>
        <dbReference type="SAM" id="MobiDB-lite"/>
    </source>
</evidence>
<dbReference type="Proteomes" id="UP000310039">
    <property type="component" value="Unassembled WGS sequence"/>
</dbReference>
<comment type="caution">
    <text evidence="2">The sequence shown here is derived from an EMBL/GenBank/DDBJ whole genome shotgun (WGS) entry which is preliminary data.</text>
</comment>